<organism evidence="2">
    <name type="scientific">Sesamum radiatum</name>
    <name type="common">Black benniseed</name>
    <dbReference type="NCBI Taxonomy" id="300843"/>
    <lineage>
        <taxon>Eukaryota</taxon>
        <taxon>Viridiplantae</taxon>
        <taxon>Streptophyta</taxon>
        <taxon>Embryophyta</taxon>
        <taxon>Tracheophyta</taxon>
        <taxon>Spermatophyta</taxon>
        <taxon>Magnoliopsida</taxon>
        <taxon>eudicotyledons</taxon>
        <taxon>Gunneridae</taxon>
        <taxon>Pentapetalae</taxon>
        <taxon>asterids</taxon>
        <taxon>lamiids</taxon>
        <taxon>Lamiales</taxon>
        <taxon>Pedaliaceae</taxon>
        <taxon>Sesamum</taxon>
    </lineage>
</organism>
<reference evidence="2" key="2">
    <citation type="journal article" date="2024" name="Plant">
        <title>Genomic evolution and insights into agronomic trait innovations of Sesamum species.</title>
        <authorList>
            <person name="Miao H."/>
            <person name="Wang L."/>
            <person name="Qu L."/>
            <person name="Liu H."/>
            <person name="Sun Y."/>
            <person name="Le M."/>
            <person name="Wang Q."/>
            <person name="Wei S."/>
            <person name="Zheng Y."/>
            <person name="Lin W."/>
            <person name="Duan Y."/>
            <person name="Cao H."/>
            <person name="Xiong S."/>
            <person name="Wang X."/>
            <person name="Wei L."/>
            <person name="Li C."/>
            <person name="Ma Q."/>
            <person name="Ju M."/>
            <person name="Zhao R."/>
            <person name="Li G."/>
            <person name="Mu C."/>
            <person name="Tian Q."/>
            <person name="Mei H."/>
            <person name="Zhang T."/>
            <person name="Gao T."/>
            <person name="Zhang H."/>
        </authorList>
    </citation>
    <scope>NUCLEOTIDE SEQUENCE</scope>
    <source>
        <strain evidence="2">G02</strain>
    </source>
</reference>
<dbReference type="PANTHER" id="PTHR47914:SF1">
    <property type="entry name" value="ALPHA_BETA-HYDROLASES SUPERFAMILY PROTEIN"/>
    <property type="match status" value="1"/>
</dbReference>
<feature type="compositionally biased region" description="Basic and acidic residues" evidence="1">
    <location>
        <begin position="16"/>
        <end position="35"/>
    </location>
</feature>
<evidence type="ECO:0000256" key="1">
    <source>
        <dbReference type="SAM" id="MobiDB-lite"/>
    </source>
</evidence>
<name>A0AAW2RZP7_SESRA</name>
<evidence type="ECO:0000313" key="2">
    <source>
        <dbReference type="EMBL" id="KAL0384931.1"/>
    </source>
</evidence>
<proteinExistence type="predicted"/>
<reference evidence="2" key="1">
    <citation type="submission" date="2020-06" db="EMBL/GenBank/DDBJ databases">
        <authorList>
            <person name="Li T."/>
            <person name="Hu X."/>
            <person name="Zhang T."/>
            <person name="Song X."/>
            <person name="Zhang H."/>
            <person name="Dai N."/>
            <person name="Sheng W."/>
            <person name="Hou X."/>
            <person name="Wei L."/>
        </authorList>
    </citation>
    <scope>NUCLEOTIDE SEQUENCE</scope>
    <source>
        <strain evidence="2">G02</strain>
        <tissue evidence="2">Leaf</tissue>
    </source>
</reference>
<dbReference type="EMBL" id="JACGWJ010000012">
    <property type="protein sequence ID" value="KAL0384931.1"/>
    <property type="molecule type" value="Genomic_DNA"/>
</dbReference>
<dbReference type="GO" id="GO:0009507">
    <property type="term" value="C:chloroplast"/>
    <property type="evidence" value="ECO:0007669"/>
    <property type="project" value="TreeGrafter"/>
</dbReference>
<feature type="region of interest" description="Disordered" evidence="1">
    <location>
        <begin position="1"/>
        <end position="39"/>
    </location>
</feature>
<dbReference type="AlphaFoldDB" id="A0AAW2RZP7"/>
<sequence>MAERSKAPVSGTGPKGRGEKINSRELRHQPQENLDKPSVGFYPPVMASAAFLRLPSSSSALPFKSNRPFSPQFLCVSKNLSFTVKASTSLDYSAPSKSASISKSNSSSWKWKFEGNSVNIHFETLEKEGADDRPRKNILMVPTISDVSTIEEWRLVAEEIVGKNGEINWSATIVDWPGLGYSDRPKLDYNAGVMEKFLVDFVGAPDSPISNFVAGV</sequence>
<comment type="caution">
    <text evidence="2">The sequence shown here is derived from an EMBL/GenBank/DDBJ whole genome shotgun (WGS) entry which is preliminary data.</text>
</comment>
<accession>A0AAW2RZP7</accession>
<dbReference type="PANTHER" id="PTHR47914">
    <property type="entry name" value="ALPHA/BETA-HYDROLASES SUPERFAMILY PROTEIN"/>
    <property type="match status" value="1"/>
</dbReference>
<gene>
    <name evidence="2" type="ORF">Sradi_2887400</name>
</gene>
<protein>
    <submittedName>
        <fullName evidence="2">Uncharacterized protein</fullName>
    </submittedName>
</protein>